<evidence type="ECO:0000313" key="1">
    <source>
        <dbReference type="EMBL" id="TDL86796.1"/>
    </source>
</evidence>
<sequence length="116" mass="12558">MTDARDLTQSLGGRWHSSYGTAPCPVCQPERRKDQNALTLHDGQGGQLLAHCKRLGCAFADVLASAGITSGDYAPPDPVAVARREAERLAVATNSRKHAYRLWTEAQPIRCTVGEI</sequence>
<dbReference type="Proteomes" id="UP000294562">
    <property type="component" value="Unassembled WGS sequence"/>
</dbReference>
<comment type="caution">
    <text evidence="1">The sequence shown here is derived from an EMBL/GenBank/DDBJ whole genome shotgun (WGS) entry which is preliminary data.</text>
</comment>
<organism evidence="1 2">
    <name type="scientific">Meridianimarinicoccus aquatilis</name>
    <dbReference type="NCBI Taxonomy" id="2552766"/>
    <lineage>
        <taxon>Bacteria</taxon>
        <taxon>Pseudomonadati</taxon>
        <taxon>Pseudomonadota</taxon>
        <taxon>Alphaproteobacteria</taxon>
        <taxon>Rhodobacterales</taxon>
        <taxon>Paracoccaceae</taxon>
        <taxon>Meridianimarinicoccus</taxon>
    </lineage>
</organism>
<reference evidence="1 2" key="1">
    <citation type="submission" date="2019-03" db="EMBL/GenBank/DDBJ databases">
        <title>Rhodobacteraceae bacterium SM1902, a new member of the family Rhodobacteraceae isolated from Yantai.</title>
        <authorList>
            <person name="Sun Y."/>
        </authorList>
    </citation>
    <scope>NUCLEOTIDE SEQUENCE [LARGE SCALE GENOMIC DNA]</scope>
    <source>
        <strain evidence="1 2">SM1902</strain>
    </source>
</reference>
<dbReference type="AlphaFoldDB" id="A0A4R6AWV9"/>
<accession>A0A4R6AWV9</accession>
<protein>
    <submittedName>
        <fullName evidence="1">Uncharacterized protein</fullName>
    </submittedName>
</protein>
<gene>
    <name evidence="1" type="ORF">E2L05_12800</name>
</gene>
<proteinExistence type="predicted"/>
<keyword evidence="2" id="KW-1185">Reference proteome</keyword>
<name>A0A4R6AWV9_9RHOB</name>
<evidence type="ECO:0000313" key="2">
    <source>
        <dbReference type="Proteomes" id="UP000294562"/>
    </source>
</evidence>
<dbReference type="EMBL" id="SMZO01000029">
    <property type="protein sequence ID" value="TDL86796.1"/>
    <property type="molecule type" value="Genomic_DNA"/>
</dbReference>
<feature type="non-terminal residue" evidence="1">
    <location>
        <position position="116"/>
    </location>
</feature>